<dbReference type="NCBIfam" id="TIGR02218">
    <property type="entry name" value="phg_TIGR02218"/>
    <property type="match status" value="1"/>
</dbReference>
<dbReference type="InterPro" id="IPR011928">
    <property type="entry name" value="Phage_phiJL001_Gp84"/>
</dbReference>
<feature type="domain" description="Bacteriophage phiJL001 Gp84 C-terminal" evidence="2">
    <location>
        <begin position="196"/>
        <end position="278"/>
    </location>
</feature>
<comment type="caution">
    <text evidence="3">The sequence shown here is derived from an EMBL/GenBank/DDBJ whole genome shotgun (WGS) entry which is preliminary data.</text>
</comment>
<dbReference type="Pfam" id="PF09356">
    <property type="entry name" value="Phage_BR0599"/>
    <property type="match status" value="1"/>
</dbReference>
<dbReference type="OrthoDB" id="1633386at2"/>
<evidence type="ECO:0000256" key="1">
    <source>
        <dbReference type="SAM" id="MobiDB-lite"/>
    </source>
</evidence>
<dbReference type="AlphaFoldDB" id="A0A2T0RYH2"/>
<name>A0A2T0RYH2_9RHOB</name>
<dbReference type="InterPro" id="IPR018964">
    <property type="entry name" value="Phage_phiJL001_Gp84_C"/>
</dbReference>
<dbReference type="RefSeq" id="WP_106203016.1">
    <property type="nucleotide sequence ID" value="NZ_PVTD01000001.1"/>
</dbReference>
<gene>
    <name evidence="3" type="ORF">CLV78_101316</name>
</gene>
<reference evidence="3 4" key="1">
    <citation type="submission" date="2018-03" db="EMBL/GenBank/DDBJ databases">
        <title>Genomic Encyclopedia of Archaeal and Bacterial Type Strains, Phase II (KMG-II): from individual species to whole genera.</title>
        <authorList>
            <person name="Goeker M."/>
        </authorList>
    </citation>
    <scope>NUCLEOTIDE SEQUENCE [LARGE SCALE GENOMIC DNA]</scope>
    <source>
        <strain evidence="3 4">DSM 29328</strain>
    </source>
</reference>
<organism evidence="3 4">
    <name type="scientific">Aliiruegeria haliotis</name>
    <dbReference type="NCBI Taxonomy" id="1280846"/>
    <lineage>
        <taxon>Bacteria</taxon>
        <taxon>Pseudomonadati</taxon>
        <taxon>Pseudomonadota</taxon>
        <taxon>Alphaproteobacteria</taxon>
        <taxon>Rhodobacterales</taxon>
        <taxon>Roseobacteraceae</taxon>
        <taxon>Aliiruegeria</taxon>
    </lineage>
</organism>
<dbReference type="Proteomes" id="UP000239480">
    <property type="component" value="Unassembled WGS sequence"/>
</dbReference>
<feature type="region of interest" description="Disordered" evidence="1">
    <location>
        <begin position="282"/>
        <end position="303"/>
    </location>
</feature>
<proteinExistence type="predicted"/>
<dbReference type="EMBL" id="PVTD01000001">
    <property type="protein sequence ID" value="PRY26221.1"/>
    <property type="molecule type" value="Genomic_DNA"/>
</dbReference>
<accession>A0A2T0RYH2</accession>
<evidence type="ECO:0000313" key="4">
    <source>
        <dbReference type="Proteomes" id="UP000239480"/>
    </source>
</evidence>
<protein>
    <submittedName>
        <fullName evidence="3">Putative phage protein (TIGR02218 family)</fullName>
    </submittedName>
</protein>
<evidence type="ECO:0000313" key="3">
    <source>
        <dbReference type="EMBL" id="PRY26221.1"/>
    </source>
</evidence>
<evidence type="ECO:0000259" key="2">
    <source>
        <dbReference type="Pfam" id="PF09356"/>
    </source>
</evidence>
<keyword evidence="4" id="KW-1185">Reference proteome</keyword>
<dbReference type="Pfam" id="PF09931">
    <property type="entry name" value="Phage_phiJL001_Gp84_N"/>
    <property type="match status" value="1"/>
</dbReference>
<sequence length="303" mass="32454">MSTQSAERLNAHLQGGAATTCRCWEVRRADGAVLGFTDHDEALEFDGIAFAPNSGFTSTAFEQTTGLSVDNASAIGALSHEAIKEADIRAGRYDGAAVTVWLVNWRDLAARDVQFAGTIGEISHGHGRFEAELRGLAEQLNQPQGHVYQGNCSAVLGDGRCGLSLEDPGFYRDVAIAGITGAGGFLFEGLDGLEDRWFELGRFRVLSGAGTGLVGMIKRDTTSSGGREIELWQELRAEVNVGDLVRLEAGCDKRPVTCQSKFGNFLNFRGFPHIPGEDWLTSYPHRGGNNDGGSASPFPGQNT</sequence>